<dbReference type="GO" id="GO:0005737">
    <property type="term" value="C:cytoplasm"/>
    <property type="evidence" value="ECO:0007669"/>
    <property type="project" value="TreeGrafter"/>
</dbReference>
<name>A0AAN7H540_9PEZI</name>
<dbReference type="InterPro" id="IPR009091">
    <property type="entry name" value="RCC1/BLIP-II"/>
</dbReference>
<feature type="repeat" description="RCC1" evidence="3">
    <location>
        <begin position="217"/>
        <end position="255"/>
    </location>
</feature>
<evidence type="ECO:0000256" key="1">
    <source>
        <dbReference type="ARBA" id="ARBA00022658"/>
    </source>
</evidence>
<keyword evidence="1" id="KW-0344">Guanine-nucleotide releasing factor</keyword>
<accession>A0AAN7H540</accession>
<feature type="repeat" description="RCC1" evidence="3">
    <location>
        <begin position="149"/>
        <end position="216"/>
    </location>
</feature>
<dbReference type="EMBL" id="MU860272">
    <property type="protein sequence ID" value="KAK4235381.1"/>
    <property type="molecule type" value="Genomic_DNA"/>
</dbReference>
<feature type="repeat" description="RCC1" evidence="3">
    <location>
        <begin position="92"/>
        <end position="148"/>
    </location>
</feature>
<evidence type="ECO:0000256" key="3">
    <source>
        <dbReference type="PROSITE-ProRule" id="PRU00235"/>
    </source>
</evidence>
<feature type="domain" description="RCC1-like" evidence="4">
    <location>
        <begin position="8"/>
        <end position="245"/>
    </location>
</feature>
<dbReference type="Gene3D" id="2.130.10.30">
    <property type="entry name" value="Regulator of chromosome condensation 1/beta-lactamase-inhibitor protein II"/>
    <property type="match status" value="1"/>
</dbReference>
<dbReference type="InterPro" id="IPR058923">
    <property type="entry name" value="RCC1-like_dom"/>
</dbReference>
<dbReference type="Pfam" id="PF25390">
    <property type="entry name" value="WD40_RLD"/>
    <property type="match status" value="1"/>
</dbReference>
<keyword evidence="2" id="KW-0677">Repeat</keyword>
<dbReference type="PANTHER" id="PTHR45982">
    <property type="entry name" value="REGULATOR OF CHROMOSOME CONDENSATION"/>
    <property type="match status" value="1"/>
</dbReference>
<dbReference type="GO" id="GO:0005085">
    <property type="term" value="F:guanyl-nucleotide exchange factor activity"/>
    <property type="evidence" value="ECO:0007669"/>
    <property type="project" value="TreeGrafter"/>
</dbReference>
<evidence type="ECO:0000313" key="6">
    <source>
        <dbReference type="Proteomes" id="UP001303760"/>
    </source>
</evidence>
<dbReference type="InterPro" id="IPR000408">
    <property type="entry name" value="Reg_chr_condens"/>
</dbReference>
<dbReference type="AlphaFoldDB" id="A0AAN7H540"/>
<gene>
    <name evidence="5" type="ORF">C8A03DRAFT_36761</name>
</gene>
<reference evidence="5" key="1">
    <citation type="journal article" date="2023" name="Mol. Phylogenet. Evol.">
        <title>Genome-scale phylogeny and comparative genomics of the fungal order Sordariales.</title>
        <authorList>
            <person name="Hensen N."/>
            <person name="Bonometti L."/>
            <person name="Westerberg I."/>
            <person name="Brannstrom I.O."/>
            <person name="Guillou S."/>
            <person name="Cros-Aarteil S."/>
            <person name="Calhoun S."/>
            <person name="Haridas S."/>
            <person name="Kuo A."/>
            <person name="Mondo S."/>
            <person name="Pangilinan J."/>
            <person name="Riley R."/>
            <person name="LaButti K."/>
            <person name="Andreopoulos B."/>
            <person name="Lipzen A."/>
            <person name="Chen C."/>
            <person name="Yan M."/>
            <person name="Daum C."/>
            <person name="Ng V."/>
            <person name="Clum A."/>
            <person name="Steindorff A."/>
            <person name="Ohm R.A."/>
            <person name="Martin F."/>
            <person name="Silar P."/>
            <person name="Natvig D.O."/>
            <person name="Lalanne C."/>
            <person name="Gautier V."/>
            <person name="Ament-Velasquez S.L."/>
            <person name="Kruys A."/>
            <person name="Hutchinson M.I."/>
            <person name="Powell A.J."/>
            <person name="Barry K."/>
            <person name="Miller A.N."/>
            <person name="Grigoriev I.V."/>
            <person name="Debuchy R."/>
            <person name="Gladieux P."/>
            <person name="Hiltunen Thoren M."/>
            <person name="Johannesson H."/>
        </authorList>
    </citation>
    <scope>NUCLEOTIDE SEQUENCE</scope>
    <source>
        <strain evidence="5">CBS 532.94</strain>
    </source>
</reference>
<keyword evidence="6" id="KW-1185">Reference proteome</keyword>
<comment type="caution">
    <text evidence="5">The sequence shown here is derived from an EMBL/GenBank/DDBJ whole genome shotgun (WGS) entry which is preliminary data.</text>
</comment>
<feature type="repeat" description="RCC1" evidence="3">
    <location>
        <begin position="39"/>
        <end position="91"/>
    </location>
</feature>
<dbReference type="PROSITE" id="PS00626">
    <property type="entry name" value="RCC1_2"/>
    <property type="match status" value="3"/>
</dbReference>
<evidence type="ECO:0000256" key="2">
    <source>
        <dbReference type="ARBA" id="ARBA00022737"/>
    </source>
</evidence>
<evidence type="ECO:0000259" key="4">
    <source>
        <dbReference type="Pfam" id="PF25390"/>
    </source>
</evidence>
<reference evidence="5" key="2">
    <citation type="submission" date="2023-05" db="EMBL/GenBank/DDBJ databases">
        <authorList>
            <consortium name="Lawrence Berkeley National Laboratory"/>
            <person name="Steindorff A."/>
            <person name="Hensen N."/>
            <person name="Bonometti L."/>
            <person name="Westerberg I."/>
            <person name="Brannstrom I.O."/>
            <person name="Guillou S."/>
            <person name="Cros-Aarteil S."/>
            <person name="Calhoun S."/>
            <person name="Haridas S."/>
            <person name="Kuo A."/>
            <person name="Mondo S."/>
            <person name="Pangilinan J."/>
            <person name="Riley R."/>
            <person name="Labutti K."/>
            <person name="Andreopoulos B."/>
            <person name="Lipzen A."/>
            <person name="Chen C."/>
            <person name="Yanf M."/>
            <person name="Daum C."/>
            <person name="Ng V."/>
            <person name="Clum A."/>
            <person name="Ohm R."/>
            <person name="Martin F."/>
            <person name="Silar P."/>
            <person name="Natvig D."/>
            <person name="Lalanne C."/>
            <person name="Gautier V."/>
            <person name="Ament-Velasquez S.L."/>
            <person name="Kruys A."/>
            <person name="Hutchinson M.I."/>
            <person name="Powell A.J."/>
            <person name="Barry K."/>
            <person name="Miller A.N."/>
            <person name="Grigoriev I.V."/>
            <person name="Debuchy R."/>
            <person name="Gladieux P."/>
            <person name="Thoren M.H."/>
            <person name="Johannesson H."/>
        </authorList>
    </citation>
    <scope>NUCLEOTIDE SEQUENCE</scope>
    <source>
        <strain evidence="5">CBS 532.94</strain>
    </source>
</reference>
<evidence type="ECO:0000313" key="5">
    <source>
        <dbReference type="EMBL" id="KAK4235381.1"/>
    </source>
</evidence>
<dbReference type="PANTHER" id="PTHR45982:SF1">
    <property type="entry name" value="REGULATOR OF CHROMOSOME CONDENSATION"/>
    <property type="match status" value="1"/>
</dbReference>
<dbReference type="InterPro" id="IPR051553">
    <property type="entry name" value="Ran_GTPase-activating"/>
</dbReference>
<sequence>MHGQSFVKKQATPTQIRGLSKITQIACGANHALAVDVHGLIWAWGCNEQNQLGRHVFGRHVTDSLVPDTVKIRDVKHIACGEYHSLAVDKKDQVWAWGLNSFGEAGYAKAAGSDEAVLPYPMKIPGLRGKHVVCLAGVAHHSAAVTADGQCLVWGRLDGGQLGIDFSDEQLQDASLIRRDERNKPRICLRPTPVPGIIEVSHVACGTDHTIFITREGKAYATGFNSQGQLGLGDEDDIHVAKPIKSKALKDRVPV</sequence>
<dbReference type="PROSITE" id="PS50012">
    <property type="entry name" value="RCC1_3"/>
    <property type="match status" value="4"/>
</dbReference>
<proteinExistence type="predicted"/>
<dbReference type="Proteomes" id="UP001303760">
    <property type="component" value="Unassembled WGS sequence"/>
</dbReference>
<dbReference type="PRINTS" id="PR00633">
    <property type="entry name" value="RCCNDNSATION"/>
</dbReference>
<organism evidence="5 6">
    <name type="scientific">Achaetomium macrosporum</name>
    <dbReference type="NCBI Taxonomy" id="79813"/>
    <lineage>
        <taxon>Eukaryota</taxon>
        <taxon>Fungi</taxon>
        <taxon>Dikarya</taxon>
        <taxon>Ascomycota</taxon>
        <taxon>Pezizomycotina</taxon>
        <taxon>Sordariomycetes</taxon>
        <taxon>Sordariomycetidae</taxon>
        <taxon>Sordariales</taxon>
        <taxon>Chaetomiaceae</taxon>
        <taxon>Achaetomium</taxon>
    </lineage>
</organism>
<dbReference type="SUPFAM" id="SSF50985">
    <property type="entry name" value="RCC1/BLIP-II"/>
    <property type="match status" value="1"/>
</dbReference>
<protein>
    <submittedName>
        <fullName evidence="5">Regulator of chromosome condensation 1/beta-lactamase-inhibitor protein II</fullName>
    </submittedName>
</protein>